<dbReference type="PROSITE" id="PS51143">
    <property type="entry name" value="MT_A70"/>
    <property type="match status" value="1"/>
</dbReference>
<comment type="similarity">
    <text evidence="1">Belongs to the MT-A70-like family.</text>
</comment>
<dbReference type="InterPro" id="IPR002052">
    <property type="entry name" value="DNA_methylase_N6_adenine_CS"/>
</dbReference>
<evidence type="ECO:0000313" key="3">
    <source>
        <dbReference type="Proteomes" id="UP001313282"/>
    </source>
</evidence>
<dbReference type="GO" id="GO:0008168">
    <property type="term" value="F:methyltransferase activity"/>
    <property type="evidence" value="ECO:0007669"/>
    <property type="project" value="InterPro"/>
</dbReference>
<protein>
    <recommendedName>
        <fullName evidence="4">MT-A70-domain-containing protein</fullName>
    </recommendedName>
</protein>
<dbReference type="AlphaFoldDB" id="A0AAN8MTI4"/>
<organism evidence="2 3">
    <name type="scientific">Orbilia javanica</name>
    <dbReference type="NCBI Taxonomy" id="47235"/>
    <lineage>
        <taxon>Eukaryota</taxon>
        <taxon>Fungi</taxon>
        <taxon>Dikarya</taxon>
        <taxon>Ascomycota</taxon>
        <taxon>Pezizomycotina</taxon>
        <taxon>Orbiliomycetes</taxon>
        <taxon>Orbiliales</taxon>
        <taxon>Orbiliaceae</taxon>
        <taxon>Orbilia</taxon>
    </lineage>
</organism>
<dbReference type="PANTHER" id="PTHR12829:SF4">
    <property type="entry name" value="N(6)-ADENINE-SPECIFIC METHYLTRANSFERASE METTL4"/>
    <property type="match status" value="1"/>
</dbReference>
<evidence type="ECO:0000256" key="1">
    <source>
        <dbReference type="PROSITE-ProRule" id="PRU00489"/>
    </source>
</evidence>
<evidence type="ECO:0008006" key="4">
    <source>
        <dbReference type="Google" id="ProtNLM"/>
    </source>
</evidence>
<dbReference type="PANTHER" id="PTHR12829">
    <property type="entry name" value="N6-ADENOSINE-METHYLTRANSFERASE"/>
    <property type="match status" value="1"/>
</dbReference>
<name>A0AAN8MTI4_9PEZI</name>
<comment type="caution">
    <text evidence="2">The sequence shown here is derived from an EMBL/GenBank/DDBJ whole genome shotgun (WGS) entry which is preliminary data.</text>
</comment>
<dbReference type="SUPFAM" id="SSF53335">
    <property type="entry name" value="S-adenosyl-L-methionine-dependent methyltransferases"/>
    <property type="match status" value="1"/>
</dbReference>
<reference evidence="2 3" key="1">
    <citation type="submission" date="2019-10" db="EMBL/GenBank/DDBJ databases">
        <authorList>
            <person name="Palmer J.M."/>
        </authorList>
    </citation>
    <scope>NUCLEOTIDE SEQUENCE [LARGE SCALE GENOMIC DNA]</scope>
    <source>
        <strain evidence="2 3">TWF718</strain>
    </source>
</reference>
<accession>A0AAN8MTI4</accession>
<dbReference type="GO" id="GO:0032259">
    <property type="term" value="P:methylation"/>
    <property type="evidence" value="ECO:0007669"/>
    <property type="project" value="InterPro"/>
</dbReference>
<proteinExistence type="inferred from homology"/>
<dbReference type="Pfam" id="PF05063">
    <property type="entry name" value="MT-A70"/>
    <property type="match status" value="1"/>
</dbReference>
<dbReference type="GO" id="GO:0005634">
    <property type="term" value="C:nucleus"/>
    <property type="evidence" value="ECO:0007669"/>
    <property type="project" value="TreeGrafter"/>
</dbReference>
<dbReference type="PROSITE" id="PS00092">
    <property type="entry name" value="N6_MTASE"/>
    <property type="match status" value="1"/>
</dbReference>
<sequence length="433" mass="49155">MDLGPNITACEDQSETFNSKQALSPPNSMLIMQQPSNGILHGQPTDEIVLVDIISSLSSPYFLQRKPSKAPLTVPLVIPEPQSGEPFDQALAERHTQKRQWIETNLTRLRNEFSQHLPLRLSEQLQNTAINDPDVQSANDVYDGEPDLLAFQENLGAAWISYHDTDTQVDLVPISLQAISLVDIYGSIHYNPLSSWMTLKVTIDKNYEYMIPPKTSFLLGPFTSTLPVFKAAFGKSSNTPGFDFIVLDPPWNNRSAKRAKHKDSYKTSTFNVYDLFKLNIADSLCDGGIVGIWMTNSTKWRTFLLEKLFPAWKVEMVAEWVWVKITVHGEPIFDLEHPVRKPYETLILARPITATRPSGLASSNDNNRQDLKDKIIFATPDIHSRKPCLKGMIKPYLPNSDPRCCEIFARNLTEGWFSWGNEVLRSNWRGFWT</sequence>
<dbReference type="EMBL" id="JAVHNR010000009">
    <property type="protein sequence ID" value="KAK6333483.1"/>
    <property type="molecule type" value="Genomic_DNA"/>
</dbReference>
<gene>
    <name evidence="2" type="ORF">TWF718_011291</name>
</gene>
<keyword evidence="3" id="KW-1185">Reference proteome</keyword>
<dbReference type="Gene3D" id="3.40.50.150">
    <property type="entry name" value="Vaccinia Virus protein VP39"/>
    <property type="match status" value="1"/>
</dbReference>
<evidence type="ECO:0000313" key="2">
    <source>
        <dbReference type="EMBL" id="KAK6333483.1"/>
    </source>
</evidence>
<dbReference type="Proteomes" id="UP001313282">
    <property type="component" value="Unassembled WGS sequence"/>
</dbReference>
<dbReference type="InterPro" id="IPR007757">
    <property type="entry name" value="MT-A70-like"/>
</dbReference>
<dbReference type="InterPro" id="IPR029063">
    <property type="entry name" value="SAM-dependent_MTases_sf"/>
</dbReference>
<dbReference type="GO" id="GO:0003676">
    <property type="term" value="F:nucleic acid binding"/>
    <property type="evidence" value="ECO:0007669"/>
    <property type="project" value="InterPro"/>
</dbReference>